<dbReference type="Proteomes" id="UP000799444">
    <property type="component" value="Unassembled WGS sequence"/>
</dbReference>
<gene>
    <name evidence="3" type="ORF">EJ04DRAFT_547840</name>
</gene>
<comment type="caution">
    <text evidence="3">The sequence shown here is derived from an EMBL/GenBank/DDBJ whole genome shotgun (WGS) entry which is preliminary data.</text>
</comment>
<proteinExistence type="predicted"/>
<evidence type="ECO:0000313" key="4">
    <source>
        <dbReference type="Proteomes" id="UP000799444"/>
    </source>
</evidence>
<dbReference type="AlphaFoldDB" id="A0A9P4RC97"/>
<dbReference type="InterPro" id="IPR046529">
    <property type="entry name" value="DUF6594"/>
</dbReference>
<name>A0A9P4RC97_9PLEO</name>
<dbReference type="PANTHER" id="PTHR34502:SF5">
    <property type="entry name" value="DUF6594 DOMAIN-CONTAINING PROTEIN"/>
    <property type="match status" value="1"/>
</dbReference>
<keyword evidence="1" id="KW-0812">Transmembrane</keyword>
<evidence type="ECO:0000313" key="3">
    <source>
        <dbReference type="EMBL" id="KAF2741505.1"/>
    </source>
</evidence>
<sequence>MTRGYNVLASFMGAYPEMAIFRRFGALNARNILYLQAEITDLETQLLNAEKSDIESKHQDRSIYSRDWRTLSESLEAADGDSTQWKIFLHLREKLHEYNRAVLEQVQMAKLSPPNLRDLRFLVDYMKVPSMGNIYLLGPDSDIWEKPQLEDMFAVNPKEVDNSLSKMVTVIVVDWFHRLVGWRVRMKKPKDEESTPNTVVYSQVGLERISRVMITAMASSLPILSIVVLYVINSMSKRLAMIGVFTVIFAIVLGFLTSGKPIEIFSATAAFAAVQVVFVGTTTQATLSP</sequence>
<dbReference type="PANTHER" id="PTHR34502">
    <property type="entry name" value="DUF6594 DOMAIN-CONTAINING PROTEIN-RELATED"/>
    <property type="match status" value="1"/>
</dbReference>
<organism evidence="3 4">
    <name type="scientific">Polyplosphaeria fusca</name>
    <dbReference type="NCBI Taxonomy" id="682080"/>
    <lineage>
        <taxon>Eukaryota</taxon>
        <taxon>Fungi</taxon>
        <taxon>Dikarya</taxon>
        <taxon>Ascomycota</taxon>
        <taxon>Pezizomycotina</taxon>
        <taxon>Dothideomycetes</taxon>
        <taxon>Pleosporomycetidae</taxon>
        <taxon>Pleosporales</taxon>
        <taxon>Tetraplosphaeriaceae</taxon>
        <taxon>Polyplosphaeria</taxon>
    </lineage>
</organism>
<dbReference type="OrthoDB" id="5342093at2759"/>
<evidence type="ECO:0000256" key="1">
    <source>
        <dbReference type="SAM" id="Phobius"/>
    </source>
</evidence>
<feature type="domain" description="DUF6594" evidence="2">
    <location>
        <begin position="5"/>
        <end position="276"/>
    </location>
</feature>
<keyword evidence="1" id="KW-1133">Transmembrane helix</keyword>
<feature type="transmembrane region" description="Helical" evidence="1">
    <location>
        <begin position="264"/>
        <end position="287"/>
    </location>
</feature>
<dbReference type="Pfam" id="PF20237">
    <property type="entry name" value="DUF6594"/>
    <property type="match status" value="1"/>
</dbReference>
<feature type="transmembrane region" description="Helical" evidence="1">
    <location>
        <begin position="239"/>
        <end position="258"/>
    </location>
</feature>
<feature type="transmembrane region" description="Helical" evidence="1">
    <location>
        <begin position="212"/>
        <end position="232"/>
    </location>
</feature>
<protein>
    <recommendedName>
        <fullName evidence="2">DUF6594 domain-containing protein</fullName>
    </recommendedName>
</protein>
<keyword evidence="1" id="KW-0472">Membrane</keyword>
<accession>A0A9P4RC97</accession>
<evidence type="ECO:0000259" key="2">
    <source>
        <dbReference type="Pfam" id="PF20237"/>
    </source>
</evidence>
<dbReference type="EMBL" id="ML996097">
    <property type="protein sequence ID" value="KAF2741505.1"/>
    <property type="molecule type" value="Genomic_DNA"/>
</dbReference>
<reference evidence="3" key="1">
    <citation type="journal article" date="2020" name="Stud. Mycol.">
        <title>101 Dothideomycetes genomes: a test case for predicting lifestyles and emergence of pathogens.</title>
        <authorList>
            <person name="Haridas S."/>
            <person name="Albert R."/>
            <person name="Binder M."/>
            <person name="Bloem J."/>
            <person name="Labutti K."/>
            <person name="Salamov A."/>
            <person name="Andreopoulos B."/>
            <person name="Baker S."/>
            <person name="Barry K."/>
            <person name="Bills G."/>
            <person name="Bluhm B."/>
            <person name="Cannon C."/>
            <person name="Castanera R."/>
            <person name="Culley D."/>
            <person name="Daum C."/>
            <person name="Ezra D."/>
            <person name="Gonzalez J."/>
            <person name="Henrissat B."/>
            <person name="Kuo A."/>
            <person name="Liang C."/>
            <person name="Lipzen A."/>
            <person name="Lutzoni F."/>
            <person name="Magnuson J."/>
            <person name="Mondo S."/>
            <person name="Nolan M."/>
            <person name="Ohm R."/>
            <person name="Pangilinan J."/>
            <person name="Park H.-J."/>
            <person name="Ramirez L."/>
            <person name="Alfaro M."/>
            <person name="Sun H."/>
            <person name="Tritt A."/>
            <person name="Yoshinaga Y."/>
            <person name="Zwiers L.-H."/>
            <person name="Turgeon B."/>
            <person name="Goodwin S."/>
            <person name="Spatafora J."/>
            <person name="Crous P."/>
            <person name="Grigoriev I."/>
        </authorList>
    </citation>
    <scope>NUCLEOTIDE SEQUENCE</scope>
    <source>
        <strain evidence="3">CBS 125425</strain>
    </source>
</reference>
<keyword evidence="4" id="KW-1185">Reference proteome</keyword>